<dbReference type="AlphaFoldDB" id="A0A8J2JPN7"/>
<sequence>MLTPVVVITYGLILTFRPYSAFKSQLPNGRGNHSHLIVQLIKQLSLSSESFSTCCSFLTAKIIFRFLTDLYAMFGFLMLQGVSLSLWIIIHDFVKTIEKKSLKAKEVEYVLDALVEISKGFVICEKAFSHWFAQIGLTVIPILAVESPHLFNENAIERTEFISDLTMVITTLLLAANCNSLIKSIQTRIYQSLSTQLKPCPNCNGDSFQFRITLLMNQVNTNQFGISGHFFVITYGYVGTVCGLVITYALVVSQLRDS</sequence>
<evidence type="ECO:0000313" key="3">
    <source>
        <dbReference type="Proteomes" id="UP000708208"/>
    </source>
</evidence>
<evidence type="ECO:0000313" key="2">
    <source>
        <dbReference type="EMBL" id="CAG7721595.1"/>
    </source>
</evidence>
<protein>
    <recommendedName>
        <fullName evidence="4">Gustatory receptor</fullName>
    </recommendedName>
</protein>
<reference evidence="2" key="1">
    <citation type="submission" date="2021-06" db="EMBL/GenBank/DDBJ databases">
        <authorList>
            <person name="Hodson N. C."/>
            <person name="Mongue J. A."/>
            <person name="Jaron S. K."/>
        </authorList>
    </citation>
    <scope>NUCLEOTIDE SEQUENCE</scope>
</reference>
<gene>
    <name evidence="2" type="ORF">AFUS01_LOCUS10801</name>
</gene>
<dbReference type="EMBL" id="CAJVCH010080959">
    <property type="protein sequence ID" value="CAG7721595.1"/>
    <property type="molecule type" value="Genomic_DNA"/>
</dbReference>
<dbReference type="Proteomes" id="UP000708208">
    <property type="component" value="Unassembled WGS sequence"/>
</dbReference>
<feature type="transmembrane region" description="Helical" evidence="1">
    <location>
        <begin position="230"/>
        <end position="251"/>
    </location>
</feature>
<organism evidence="2 3">
    <name type="scientific">Allacma fusca</name>
    <dbReference type="NCBI Taxonomy" id="39272"/>
    <lineage>
        <taxon>Eukaryota</taxon>
        <taxon>Metazoa</taxon>
        <taxon>Ecdysozoa</taxon>
        <taxon>Arthropoda</taxon>
        <taxon>Hexapoda</taxon>
        <taxon>Collembola</taxon>
        <taxon>Symphypleona</taxon>
        <taxon>Sminthuridae</taxon>
        <taxon>Allacma</taxon>
    </lineage>
</organism>
<comment type="caution">
    <text evidence="2">The sequence shown here is derived from an EMBL/GenBank/DDBJ whole genome shotgun (WGS) entry which is preliminary data.</text>
</comment>
<evidence type="ECO:0008006" key="4">
    <source>
        <dbReference type="Google" id="ProtNLM"/>
    </source>
</evidence>
<proteinExistence type="predicted"/>
<keyword evidence="3" id="KW-1185">Reference proteome</keyword>
<evidence type="ECO:0000256" key="1">
    <source>
        <dbReference type="SAM" id="Phobius"/>
    </source>
</evidence>
<keyword evidence="1" id="KW-0472">Membrane</keyword>
<feature type="transmembrane region" description="Helical" evidence="1">
    <location>
        <begin position="70"/>
        <end position="90"/>
    </location>
</feature>
<keyword evidence="1" id="KW-0812">Transmembrane</keyword>
<keyword evidence="1" id="KW-1133">Transmembrane helix</keyword>
<name>A0A8J2JPN7_9HEXA</name>
<accession>A0A8J2JPN7</accession>